<dbReference type="AlphaFoldDB" id="U4LGJ3"/>
<dbReference type="OMA" id="TIHQEKN"/>
<dbReference type="GO" id="GO:0009976">
    <property type="term" value="F:tocopherol cyclase activity"/>
    <property type="evidence" value="ECO:0007669"/>
    <property type="project" value="InterPro"/>
</dbReference>
<dbReference type="eggNOG" id="ENOG502RXN0">
    <property type="taxonomic scope" value="Eukaryota"/>
</dbReference>
<sequence length="387" mass="43308">MPLPPIYSILTEPVKFLIALTPLERFVAKKDHFAPHPNAPFEGYYTRILTTTGSTILLIFSSVFKAAEHPHFVHFSLLPRNGSSEHRIVVNKFPRITDANGTKHPNSVHEFSRVAKGDGVEGTYRICKDEQRYRLELDTEEFGKLEVSVDLTDRKAWIPGNDTSTPEGIFAKLIFLLPLHWNVWSTASTAKYTVTSNGKQLEAGEGIAHIEKNWGASFPDGWTWVQGFSQSPDSGVARHATRTFVMTGGKTTGSKAYLCGYRSEKVEFSFKPLWTLMPFSFQTMFIKESFDSKQGTGRWEFCGLWQRLVVEAQAPSDHEGWIGLNCPISSGHNNCLAYESFDGSVRVQAYKRGWTMGWELVEETVFDGAAVEFGGDYSFKASMSGSA</sequence>
<dbReference type="OrthoDB" id="5421239at2759"/>
<organism evidence="1 2">
    <name type="scientific">Pyronema omphalodes (strain CBS 100304)</name>
    <name type="common">Pyronema confluens</name>
    <dbReference type="NCBI Taxonomy" id="1076935"/>
    <lineage>
        <taxon>Eukaryota</taxon>
        <taxon>Fungi</taxon>
        <taxon>Dikarya</taxon>
        <taxon>Ascomycota</taxon>
        <taxon>Pezizomycotina</taxon>
        <taxon>Pezizomycetes</taxon>
        <taxon>Pezizales</taxon>
        <taxon>Pyronemataceae</taxon>
        <taxon>Pyronema</taxon>
    </lineage>
</organism>
<proteinExistence type="predicted"/>
<dbReference type="SUPFAM" id="SSF159245">
    <property type="entry name" value="AttH-like"/>
    <property type="match status" value="1"/>
</dbReference>
<gene>
    <name evidence="1" type="ORF">PCON_08991</name>
</gene>
<dbReference type="PANTHER" id="PTHR35309">
    <property type="match status" value="1"/>
</dbReference>
<evidence type="ECO:0000313" key="2">
    <source>
        <dbReference type="Proteomes" id="UP000018144"/>
    </source>
</evidence>
<reference evidence="1 2" key="1">
    <citation type="journal article" date="2013" name="PLoS Genet.">
        <title>The genome and development-dependent transcriptomes of Pyronema confluens: a window into fungal evolution.</title>
        <authorList>
            <person name="Traeger S."/>
            <person name="Altegoer F."/>
            <person name="Freitag M."/>
            <person name="Gabaldon T."/>
            <person name="Kempken F."/>
            <person name="Kumar A."/>
            <person name="Marcet-Houben M."/>
            <person name="Poggeler S."/>
            <person name="Stajich J.E."/>
            <person name="Nowrousian M."/>
        </authorList>
    </citation>
    <scope>NUCLEOTIDE SEQUENCE [LARGE SCALE GENOMIC DNA]</scope>
    <source>
        <strain evidence="2">CBS 100304</strain>
        <tissue evidence="1">Vegetative mycelium</tissue>
    </source>
</reference>
<dbReference type="EMBL" id="HF935464">
    <property type="protein sequence ID" value="CCX30652.1"/>
    <property type="molecule type" value="Genomic_DNA"/>
</dbReference>
<keyword evidence="2" id="KW-1185">Reference proteome</keyword>
<dbReference type="PANTHER" id="PTHR35309:SF4">
    <property type="entry name" value="TOCOPHEROL CYCLASE"/>
    <property type="match status" value="1"/>
</dbReference>
<name>U4LGJ3_PYROM</name>
<protein>
    <submittedName>
        <fullName evidence="1">Similar to Probable tocopherol cyclase, chloroplastic acc. no. Q6K7V6</fullName>
    </submittedName>
</protein>
<accession>U4LGJ3</accession>
<dbReference type="InterPro" id="IPR025893">
    <property type="entry name" value="Tocopherol_cyclase"/>
</dbReference>
<evidence type="ECO:0000313" key="1">
    <source>
        <dbReference type="EMBL" id="CCX30652.1"/>
    </source>
</evidence>
<dbReference type="Pfam" id="PF14249">
    <property type="entry name" value="Tocopherol_cycl"/>
    <property type="match status" value="1"/>
</dbReference>
<dbReference type="Proteomes" id="UP000018144">
    <property type="component" value="Unassembled WGS sequence"/>
</dbReference>